<name>A0A401ZBA7_9CHLR</name>
<dbReference type="Pfam" id="PF01844">
    <property type="entry name" value="HNH"/>
    <property type="match status" value="1"/>
</dbReference>
<gene>
    <name evidence="2" type="ORF">KDAU_13370</name>
</gene>
<dbReference type="GO" id="GO:0003676">
    <property type="term" value="F:nucleic acid binding"/>
    <property type="evidence" value="ECO:0007669"/>
    <property type="project" value="InterPro"/>
</dbReference>
<evidence type="ECO:0000313" key="2">
    <source>
        <dbReference type="EMBL" id="GCE04008.1"/>
    </source>
</evidence>
<dbReference type="NCBIfam" id="NF040563">
    <property type="entry name" value="guided_IscB"/>
    <property type="match status" value="1"/>
</dbReference>
<dbReference type="InterPro" id="IPR025938">
    <property type="entry name" value="RRXRR_dom"/>
</dbReference>
<sequence>MSHVFVVDTNRTPLNPVHPGEARRLLSHGKAAVLKRYPFTIILKQAIITPQVTGLRVKVDPGSRTTGIAVVNDTSGQVVFAAELTHRGQAIKANLDARRRVRRSRRQRKTRYRKARWRNRRIKKGWLPPSLGSRLENICTWVRRLCQLCVVTASSMELVRFDMQRMENPDIAGVEYQQGTLMGYEVREYLLEKWGRQCAYCGVKDVPLEIEHIHSRAHGGTNRIANLTVACVPCNRAKGNRDITNFLHQKPEVLARILTQAKHPLKDAAAVNTTRWALLDRLTATGLPVETGSGGVTKFNRTQREIPKTHWSDAACVGASTPPVLKTTGVVPLLIRATGHGSRQMCLMSAYGFPRTAAKGARRVQGFQTGDLVKAVVPTGKKQGTYWGRVAVRSSGSFNIKTSTATIQGISYRHCQMLQRSDGYTYTTGGALPPHA</sequence>
<dbReference type="GO" id="GO:0004519">
    <property type="term" value="F:endonuclease activity"/>
    <property type="evidence" value="ECO:0007669"/>
    <property type="project" value="InterPro"/>
</dbReference>
<dbReference type="PANTHER" id="PTHR33877">
    <property type="entry name" value="SLL1193 PROTEIN"/>
    <property type="match status" value="1"/>
</dbReference>
<organism evidence="2 3">
    <name type="scientific">Dictyobacter aurantiacus</name>
    <dbReference type="NCBI Taxonomy" id="1936993"/>
    <lineage>
        <taxon>Bacteria</taxon>
        <taxon>Bacillati</taxon>
        <taxon>Chloroflexota</taxon>
        <taxon>Ktedonobacteria</taxon>
        <taxon>Ktedonobacterales</taxon>
        <taxon>Dictyobacteraceae</taxon>
        <taxon>Dictyobacter</taxon>
    </lineage>
</organism>
<dbReference type="Pfam" id="PF14239">
    <property type="entry name" value="RRXRR"/>
    <property type="match status" value="1"/>
</dbReference>
<dbReference type="GO" id="GO:0008270">
    <property type="term" value="F:zinc ion binding"/>
    <property type="evidence" value="ECO:0007669"/>
    <property type="project" value="InterPro"/>
</dbReference>
<evidence type="ECO:0000313" key="3">
    <source>
        <dbReference type="Proteomes" id="UP000287224"/>
    </source>
</evidence>
<dbReference type="RefSeq" id="WP_126595204.1">
    <property type="nucleotide sequence ID" value="NZ_BIFQ01000001.1"/>
</dbReference>
<protein>
    <recommendedName>
        <fullName evidence="1">HNH nuclease domain-containing protein</fullName>
    </recommendedName>
</protein>
<dbReference type="InterPro" id="IPR003615">
    <property type="entry name" value="HNH_nuc"/>
</dbReference>
<dbReference type="EMBL" id="BIFQ01000001">
    <property type="protein sequence ID" value="GCE04008.1"/>
    <property type="molecule type" value="Genomic_DNA"/>
</dbReference>
<keyword evidence="3" id="KW-1185">Reference proteome</keyword>
<comment type="caution">
    <text evidence="2">The sequence shown here is derived from an EMBL/GenBank/DDBJ whole genome shotgun (WGS) entry which is preliminary data.</text>
</comment>
<dbReference type="InterPro" id="IPR002711">
    <property type="entry name" value="HNH"/>
</dbReference>
<dbReference type="Gene3D" id="1.10.30.50">
    <property type="match status" value="1"/>
</dbReference>
<reference evidence="3" key="1">
    <citation type="submission" date="2018-12" db="EMBL/GenBank/DDBJ databases">
        <title>Tengunoibacter tsumagoiensis gen. nov., sp. nov., Dictyobacter kobayashii sp. nov., D. alpinus sp. nov., and D. joshuensis sp. nov. and description of Dictyobacteraceae fam. nov. within the order Ktedonobacterales isolated from Tengu-no-mugimeshi.</title>
        <authorList>
            <person name="Wang C.M."/>
            <person name="Zheng Y."/>
            <person name="Sakai Y."/>
            <person name="Toyoda A."/>
            <person name="Minakuchi Y."/>
            <person name="Abe K."/>
            <person name="Yokota A."/>
            <person name="Yabe S."/>
        </authorList>
    </citation>
    <scope>NUCLEOTIDE SEQUENCE [LARGE SCALE GENOMIC DNA]</scope>
    <source>
        <strain evidence="3">S-27</strain>
    </source>
</reference>
<dbReference type="InterPro" id="IPR047693">
    <property type="entry name" value="RNA-guided_IscB-like"/>
</dbReference>
<proteinExistence type="predicted"/>
<dbReference type="Proteomes" id="UP000287224">
    <property type="component" value="Unassembled WGS sequence"/>
</dbReference>
<accession>A0A401ZBA7</accession>
<dbReference type="SMART" id="SM00507">
    <property type="entry name" value="HNHc"/>
    <property type="match status" value="1"/>
</dbReference>
<feature type="domain" description="HNH nuclease" evidence="1">
    <location>
        <begin position="185"/>
        <end position="236"/>
    </location>
</feature>
<dbReference type="PANTHER" id="PTHR33877:SF2">
    <property type="entry name" value="OS07G0170200 PROTEIN"/>
    <property type="match status" value="1"/>
</dbReference>
<evidence type="ECO:0000259" key="1">
    <source>
        <dbReference type="SMART" id="SM00507"/>
    </source>
</evidence>
<dbReference type="InterPro" id="IPR052892">
    <property type="entry name" value="NA-targeting_endonuclease"/>
</dbReference>
<dbReference type="CDD" id="cd00085">
    <property type="entry name" value="HNHc"/>
    <property type="match status" value="1"/>
</dbReference>
<dbReference type="OrthoDB" id="147034at2"/>
<dbReference type="AlphaFoldDB" id="A0A401ZBA7"/>